<evidence type="ECO:0000313" key="2">
    <source>
        <dbReference type="EMBL" id="QUL98843.1"/>
    </source>
</evidence>
<dbReference type="KEGG" id="fcz:IMF26_01830"/>
<accession>A0AAT9LDP3</accession>
<protein>
    <submittedName>
        <fullName evidence="2">Uncharacterized protein</fullName>
    </submittedName>
</protein>
<keyword evidence="1" id="KW-0472">Membrane</keyword>
<keyword evidence="1" id="KW-1133">Transmembrane helix</keyword>
<organism evidence="2">
    <name type="scientific">Candidatus Fermentithermobacillus carboniphilus</name>
    <dbReference type="NCBI Taxonomy" id="3085328"/>
    <lineage>
        <taxon>Bacteria</taxon>
        <taxon>Bacillati</taxon>
        <taxon>Bacillota</taxon>
        <taxon>Candidatus Fermentithermobacillia</taxon>
        <taxon>Candidatus Fermentithermobacillales</taxon>
        <taxon>Candidatus Fermentithermobacillaceae</taxon>
        <taxon>Candidatus Fermentithermobacillus</taxon>
    </lineage>
</organism>
<dbReference type="EMBL" id="CP062796">
    <property type="protein sequence ID" value="QUL98843.1"/>
    <property type="molecule type" value="Genomic_DNA"/>
</dbReference>
<reference evidence="2" key="2">
    <citation type="journal article" date="2023" name="Biology">
        <title>Prokaryotic Life Associated with Coal-Fire Gas Vents Revealed by Metagenomics.</title>
        <authorList>
            <person name="Kadnikov V.V."/>
            <person name="Mardanov A.V."/>
            <person name="Beletsky A.V."/>
            <person name="Karnachuk O.V."/>
            <person name="Ravin N.V."/>
        </authorList>
    </citation>
    <scope>NUCLEOTIDE SEQUENCE</scope>
    <source>
        <strain evidence="2">Bu02</strain>
    </source>
</reference>
<sequence length="272" mass="29761">MWEKLASIDRRVIYALMIFVLALALLRPIGLAIVPSAETKKVYDYIESLPPGSIVYLGFDFSAGGIPELMPAAKSVIRQGFKKDLRFVAVGMWEMAGDMADMAFNAVLKDFPNKKYGVDWVNIGWKPGGEVLLQKMLTSVNEAAVGVDFYQNKLDDLPLMSEFKTLKDAKMIITFVTGTPGEKEYIRHVTSPYKIPFAISCISVSVPEIMPLIQSGQILGGILGMKGAAEYEVLVGAPGSATAGMDAQSFSHALIILFIILGNIGYIRTRKK</sequence>
<keyword evidence="1" id="KW-0812">Transmembrane</keyword>
<proteinExistence type="predicted"/>
<evidence type="ECO:0000256" key="1">
    <source>
        <dbReference type="SAM" id="Phobius"/>
    </source>
</evidence>
<dbReference type="AlphaFoldDB" id="A0AAT9LDP3"/>
<name>A0AAT9LDP3_9FIRM</name>
<feature type="transmembrane region" description="Helical" evidence="1">
    <location>
        <begin position="250"/>
        <end position="267"/>
    </location>
</feature>
<gene>
    <name evidence="2" type="ORF">IMF26_01830</name>
</gene>
<feature type="transmembrane region" description="Helical" evidence="1">
    <location>
        <begin position="12"/>
        <end position="34"/>
    </location>
</feature>
<reference evidence="2" key="1">
    <citation type="submission" date="2020-10" db="EMBL/GenBank/DDBJ databases">
        <authorList>
            <person name="Kadnikov V."/>
            <person name="Beletsky A.V."/>
            <person name="Mardanov A.V."/>
            <person name="Karnachuk O.V."/>
            <person name="Ravin N.V."/>
        </authorList>
    </citation>
    <scope>NUCLEOTIDE SEQUENCE</scope>
    <source>
        <strain evidence="2">Bu02</strain>
    </source>
</reference>